<organism evidence="2 3">
    <name type="scientific">Moniliophthora roreri</name>
    <name type="common">Frosty pod rot fungus</name>
    <name type="synonym">Monilia roreri</name>
    <dbReference type="NCBI Taxonomy" id="221103"/>
    <lineage>
        <taxon>Eukaryota</taxon>
        <taxon>Fungi</taxon>
        <taxon>Dikarya</taxon>
        <taxon>Basidiomycota</taxon>
        <taxon>Agaricomycotina</taxon>
        <taxon>Agaricomycetes</taxon>
        <taxon>Agaricomycetidae</taxon>
        <taxon>Agaricales</taxon>
        <taxon>Marasmiineae</taxon>
        <taxon>Marasmiaceae</taxon>
        <taxon>Moniliophthora</taxon>
    </lineage>
</organism>
<gene>
    <name evidence="2" type="ORF">WG66_12934</name>
</gene>
<feature type="region of interest" description="Disordered" evidence="1">
    <location>
        <begin position="88"/>
        <end position="190"/>
    </location>
</feature>
<reference evidence="2 3" key="1">
    <citation type="submission" date="2015-12" db="EMBL/GenBank/DDBJ databases">
        <title>Draft genome sequence of Moniliophthora roreri, the causal agent of frosty pod rot of cacao.</title>
        <authorList>
            <person name="Aime M.C."/>
            <person name="Diaz-Valderrama J.R."/>
            <person name="Kijpornyongpan T."/>
            <person name="Phillips-Mora W."/>
        </authorList>
    </citation>
    <scope>NUCLEOTIDE SEQUENCE [LARGE SCALE GENOMIC DNA]</scope>
    <source>
        <strain evidence="2 3">MCA 2952</strain>
    </source>
</reference>
<feature type="compositionally biased region" description="Pro residues" evidence="1">
    <location>
        <begin position="162"/>
        <end position="172"/>
    </location>
</feature>
<accession>A0A0W0FDU5</accession>
<evidence type="ECO:0000313" key="3">
    <source>
        <dbReference type="Proteomes" id="UP000054988"/>
    </source>
</evidence>
<name>A0A0W0FDU5_MONRR</name>
<evidence type="ECO:0000313" key="2">
    <source>
        <dbReference type="EMBL" id="KTB34493.1"/>
    </source>
</evidence>
<evidence type="ECO:0000256" key="1">
    <source>
        <dbReference type="SAM" id="MobiDB-lite"/>
    </source>
</evidence>
<comment type="caution">
    <text evidence="2">The sequence shown here is derived from an EMBL/GenBank/DDBJ whole genome shotgun (WGS) entry which is preliminary data.</text>
</comment>
<dbReference type="Proteomes" id="UP000054988">
    <property type="component" value="Unassembled WGS sequence"/>
</dbReference>
<dbReference type="AlphaFoldDB" id="A0A0W0FDU5"/>
<feature type="compositionally biased region" description="Polar residues" evidence="1">
    <location>
        <begin position="88"/>
        <end position="102"/>
    </location>
</feature>
<dbReference type="EMBL" id="LATX01002070">
    <property type="protein sequence ID" value="KTB34493.1"/>
    <property type="molecule type" value="Genomic_DNA"/>
</dbReference>
<proteinExistence type="predicted"/>
<sequence>MDNDSFTVTGAIAVPRPTLDVANLPLHVILPDTDPDRDCFGMDEDISPNDPAFLRKVIAHRRGLRRATEVAKGQFLLQLRQQSIGAVQTPIPSSSIPQTHTTIRMDVPPSQRSKTPMAGVSSLPADQQTLLYPDPFPITDDTRSDDSDISNASRRARKFPDISPPATPPPMSPSHELPTAPSSLTEPSRRTFKSARLSPDLLNSVHLPTPIIPINPDTQCLYCVSVGQRGRGAGRQGFANRLDIKRSYNAYYGVTRRGTPRVECPVCKLGEHCAVDCMDYICPVCNTHKAGHLPGYCRDRRRSMRTAGRNDTGGTSTLDVDWRDNTTWDDTDYGNGEQ</sequence>
<protein>
    <submittedName>
        <fullName evidence="2">Uncharacterized protein</fullName>
    </submittedName>
</protein>